<protein>
    <submittedName>
        <fullName evidence="1">Uncharacterized protein</fullName>
    </submittedName>
</protein>
<accession>A0A1N5T0J0</accession>
<evidence type="ECO:0000313" key="3">
    <source>
        <dbReference type="Proteomes" id="UP000187822"/>
    </source>
</evidence>
<evidence type="ECO:0000313" key="2">
    <source>
        <dbReference type="EMBL" id="SJK84280.1"/>
    </source>
</evidence>
<dbReference type="KEGG" id="cdiv:CPM_0395"/>
<gene>
    <name evidence="2" type="ORF">CPM_0395</name>
    <name evidence="1" type="ORF">CSP5_0423</name>
</gene>
<evidence type="ECO:0000313" key="4">
    <source>
        <dbReference type="Proteomes" id="UP000195607"/>
    </source>
</evidence>
<dbReference type="AlphaFoldDB" id="A0A1N5T0J0"/>
<dbReference type="STRING" id="1673428.CPM_0395"/>
<dbReference type="OrthoDB" id="56740at2157"/>
<organism evidence="1 4">
    <name type="scientific">Cuniculiplasma divulgatum</name>
    <dbReference type="NCBI Taxonomy" id="1673428"/>
    <lineage>
        <taxon>Archaea</taxon>
        <taxon>Methanobacteriati</taxon>
        <taxon>Thermoplasmatota</taxon>
        <taxon>Thermoplasmata</taxon>
        <taxon>Thermoplasmatales</taxon>
        <taxon>Cuniculiplasmataceae</taxon>
        <taxon>Cuniculiplasma</taxon>
    </lineage>
</organism>
<name>A0A1N5T0J0_9ARCH</name>
<proteinExistence type="predicted"/>
<reference evidence="3" key="3">
    <citation type="submission" date="2016-06" db="EMBL/GenBank/DDBJ databases">
        <authorList>
            <person name="Toshchakov V.S."/>
        </authorList>
    </citation>
    <scope>NUCLEOTIDE SEQUENCE [LARGE SCALE GENOMIC DNA]</scope>
    <source>
        <strain>PM4 (JCM 30641</strain>
        <strain evidence="3">\VKM B-2940)</strain>
    </source>
</reference>
<dbReference type="Proteomes" id="UP000187822">
    <property type="component" value="Chromosome I"/>
</dbReference>
<dbReference type="EMBL" id="LT671858">
    <property type="protein sequence ID" value="SIM41912.1"/>
    <property type="molecule type" value="Genomic_DNA"/>
</dbReference>
<dbReference type="Proteomes" id="UP000195607">
    <property type="component" value="Chromosome I"/>
</dbReference>
<reference evidence="1 4" key="1">
    <citation type="submission" date="2016-04" db="EMBL/GenBank/DDBJ databases">
        <authorList>
            <person name="Evans L.H."/>
            <person name="Alamgir A."/>
            <person name="Owens N."/>
            <person name="Weber N.D."/>
            <person name="Virtaneva K."/>
            <person name="Barbian K."/>
            <person name="Babar A."/>
            <person name="Rosenke K."/>
        </authorList>
    </citation>
    <scope>NUCLEOTIDE SEQUENCE [LARGE SCALE GENOMIC DNA]</scope>
    <source>
        <strain evidence="1">S5</strain>
        <strain evidence="4">S5(T) (JCM 30642 \VKM B-2941)</strain>
    </source>
</reference>
<sequence>MDMVEIKKGGKYKVISNSGKDEPMETDGEFVGYTILGEEGALVFKVSGEKKVLLRLIPVSNLIAIDFGEDEVVTQGKSKTNHDSVNYIS</sequence>
<dbReference type="RefSeq" id="WP_021789110.1">
    <property type="nucleotide sequence ID" value="NZ_LT671858.1"/>
</dbReference>
<evidence type="ECO:0000313" key="1">
    <source>
        <dbReference type="EMBL" id="SIM41912.1"/>
    </source>
</evidence>
<dbReference type="GeneID" id="41587725"/>
<reference evidence="2" key="2">
    <citation type="submission" date="2016-06" db="EMBL/GenBank/DDBJ databases">
        <authorList>
            <person name="Olsen C.W."/>
            <person name="Carey S."/>
            <person name="Hinshaw L."/>
            <person name="Karasin A.I."/>
        </authorList>
    </citation>
    <scope>NUCLEOTIDE SEQUENCE [LARGE SCALE GENOMIC DNA]</scope>
    <source>
        <strain evidence="2">PM4</strain>
    </source>
</reference>
<keyword evidence="3" id="KW-1185">Reference proteome</keyword>
<dbReference type="EMBL" id="LT719092">
    <property type="protein sequence ID" value="SJK84280.1"/>
    <property type="molecule type" value="Genomic_DNA"/>
</dbReference>